<dbReference type="SUPFAM" id="SSF48670">
    <property type="entry name" value="Transducin (heterotrimeric G protein), gamma chain"/>
    <property type="match status" value="1"/>
</dbReference>
<dbReference type="GO" id="GO:0031681">
    <property type="term" value="F:G-protein beta-subunit binding"/>
    <property type="evidence" value="ECO:0007669"/>
    <property type="project" value="InterPro"/>
</dbReference>
<dbReference type="PANTHER" id="PTHR13809">
    <property type="entry name" value="GUANINE NUCLEOTIDE-BINDING PROTEIN GAMMA SUBUNIT"/>
    <property type="match status" value="1"/>
</dbReference>
<evidence type="ECO:0000256" key="4">
    <source>
        <dbReference type="ARBA" id="ARBA00022481"/>
    </source>
</evidence>
<feature type="non-terminal residue" evidence="12">
    <location>
        <position position="1"/>
    </location>
</feature>
<evidence type="ECO:0000256" key="9">
    <source>
        <dbReference type="RuleBase" id="RU004973"/>
    </source>
</evidence>
<dbReference type="CDD" id="cd00068">
    <property type="entry name" value="GGL"/>
    <property type="match status" value="1"/>
</dbReference>
<evidence type="ECO:0000256" key="5">
    <source>
        <dbReference type="ARBA" id="ARBA00023136"/>
    </source>
</evidence>
<protein>
    <recommendedName>
        <fullName evidence="9">Guanine nucleotide-binding protein subunit gamma</fullName>
    </recommendedName>
</protein>
<keyword evidence="3 9" id="KW-1003">Cell membrane</keyword>
<keyword evidence="10" id="KW-0812">Transmembrane</keyword>
<dbReference type="PRINTS" id="PR00321">
    <property type="entry name" value="GPROTEING"/>
</dbReference>
<evidence type="ECO:0000256" key="3">
    <source>
        <dbReference type="ARBA" id="ARBA00022475"/>
    </source>
</evidence>
<dbReference type="InterPro" id="IPR015898">
    <property type="entry name" value="G-protein_gamma-like_dom"/>
</dbReference>
<evidence type="ECO:0000256" key="6">
    <source>
        <dbReference type="ARBA" id="ARBA00023224"/>
    </source>
</evidence>
<dbReference type="Gene3D" id="4.10.260.10">
    <property type="entry name" value="Transducin (heterotrimeric G protein), gamma chain"/>
    <property type="match status" value="1"/>
</dbReference>
<dbReference type="GO" id="GO:0005834">
    <property type="term" value="C:heterotrimeric G-protein complex"/>
    <property type="evidence" value="ECO:0007669"/>
    <property type="project" value="InterPro"/>
</dbReference>
<dbReference type="GO" id="GO:0007186">
    <property type="term" value="P:G protein-coupled receptor signaling pathway"/>
    <property type="evidence" value="ECO:0007669"/>
    <property type="project" value="InterPro"/>
</dbReference>
<accession>L7MJ17</accession>
<comment type="function">
    <text evidence="9">Guanine nucleotide-binding proteins (G proteins) are involved as a modulator or transducer in various transmembrane signaling systems. The beta and gamma chains are required for the GTPase activity, for replacement of GDP by GTP, and for G protein-effector interaction.</text>
</comment>
<dbReference type="SMART" id="SM00224">
    <property type="entry name" value="GGL"/>
    <property type="match status" value="1"/>
</dbReference>
<evidence type="ECO:0000256" key="2">
    <source>
        <dbReference type="ARBA" id="ARBA00007431"/>
    </source>
</evidence>
<dbReference type="Pfam" id="PF00631">
    <property type="entry name" value="G-gamma"/>
    <property type="match status" value="1"/>
</dbReference>
<evidence type="ECO:0000256" key="10">
    <source>
        <dbReference type="SAM" id="Phobius"/>
    </source>
</evidence>
<sequence>SLLSKYVSNVADNLVEGTTFRKQRRRSFISVLFTVGILFPVRHLYREGSATSPKAGRRNLPVEKMSNLQQQRKIVEQLRREAGIKRMEVSAAVEDLKKYIQDHESDDYLLVGFHSQKANPFREKSSCILL</sequence>
<evidence type="ECO:0000256" key="8">
    <source>
        <dbReference type="ARBA" id="ARBA00023289"/>
    </source>
</evidence>
<evidence type="ECO:0000256" key="1">
    <source>
        <dbReference type="ARBA" id="ARBA00004342"/>
    </source>
</evidence>
<evidence type="ECO:0000259" key="11">
    <source>
        <dbReference type="PROSITE" id="PS50058"/>
    </source>
</evidence>
<keyword evidence="6 9" id="KW-0807">Transducer</keyword>
<dbReference type="InterPro" id="IPR001770">
    <property type="entry name" value="G-protein_gamma"/>
</dbReference>
<dbReference type="FunFam" id="4.10.260.10:FF:000001">
    <property type="entry name" value="Guanine nucleotide-binding protein subunit gamma"/>
    <property type="match status" value="1"/>
</dbReference>
<dbReference type="AlphaFoldDB" id="L7MJ17"/>
<proteinExistence type="evidence at transcript level"/>
<dbReference type="EMBL" id="GACK01001217">
    <property type="protein sequence ID" value="JAA63817.1"/>
    <property type="molecule type" value="mRNA"/>
</dbReference>
<organism evidence="12">
    <name type="scientific">Rhipicephalus pulchellus</name>
    <name type="common">Yellow backed tick</name>
    <name type="synonym">Dermacentor pulchellus</name>
    <dbReference type="NCBI Taxonomy" id="72859"/>
    <lineage>
        <taxon>Eukaryota</taxon>
        <taxon>Metazoa</taxon>
        <taxon>Ecdysozoa</taxon>
        <taxon>Arthropoda</taxon>
        <taxon>Chelicerata</taxon>
        <taxon>Arachnida</taxon>
        <taxon>Acari</taxon>
        <taxon>Parasitiformes</taxon>
        <taxon>Ixodida</taxon>
        <taxon>Ixodoidea</taxon>
        <taxon>Ixodidae</taxon>
        <taxon>Rhipicephalinae</taxon>
        <taxon>Rhipicephalus</taxon>
        <taxon>Rhipicephalus</taxon>
    </lineage>
</organism>
<keyword evidence="10" id="KW-1133">Transmembrane helix</keyword>
<comment type="similarity">
    <text evidence="2 9">Belongs to the G protein gamma family.</text>
</comment>
<comment type="subcellular location">
    <subcellularLocation>
        <location evidence="1 9">Cell membrane</location>
        <topology evidence="1 9">Lipid-anchor</topology>
        <orientation evidence="1 9">Cytoplasmic side</orientation>
    </subcellularLocation>
</comment>
<evidence type="ECO:0000256" key="7">
    <source>
        <dbReference type="ARBA" id="ARBA00023288"/>
    </source>
</evidence>
<feature type="transmembrane region" description="Helical" evidence="10">
    <location>
        <begin position="28"/>
        <end position="45"/>
    </location>
</feature>
<dbReference type="SMART" id="SM01224">
    <property type="entry name" value="G_gamma"/>
    <property type="match status" value="1"/>
</dbReference>
<keyword evidence="7 9" id="KW-0449">Lipoprotein</keyword>
<keyword evidence="4" id="KW-0488">Methylation</keyword>
<reference evidence="12" key="2">
    <citation type="journal article" date="2015" name="J. Proteomics">
        <title>Sexual differences in the sialomes of the zebra tick, Rhipicephalus pulchellus.</title>
        <authorList>
            <person name="Tan A.W."/>
            <person name="Francischetti I.M."/>
            <person name="Slovak M."/>
            <person name="Kini R.M."/>
            <person name="Ribeiro J.M."/>
        </authorList>
    </citation>
    <scope>NUCLEOTIDE SEQUENCE</scope>
    <source>
        <tissue evidence="12">Salivary gland</tissue>
    </source>
</reference>
<evidence type="ECO:0000313" key="12">
    <source>
        <dbReference type="EMBL" id="JAA63817.1"/>
    </source>
</evidence>
<keyword evidence="8" id="KW-0636">Prenylation</keyword>
<feature type="domain" description="G protein gamma" evidence="11">
    <location>
        <begin position="64"/>
        <end position="130"/>
    </location>
</feature>
<comment type="subunit">
    <text evidence="9">G proteins are composed of 3 units; alpha, beta and gamma.</text>
</comment>
<name>L7MJ17_RHIPC</name>
<dbReference type="InterPro" id="IPR036284">
    <property type="entry name" value="GGL_sf"/>
</dbReference>
<reference evidence="12" key="1">
    <citation type="submission" date="2012-11" db="EMBL/GenBank/DDBJ databases">
        <authorList>
            <person name="Lucero-Rivera Y.E."/>
            <person name="Tovar-Ramirez D."/>
        </authorList>
    </citation>
    <scope>NUCLEOTIDE SEQUENCE</scope>
    <source>
        <tissue evidence="12">Salivary gland</tissue>
    </source>
</reference>
<keyword evidence="5 9" id="KW-0472">Membrane</keyword>
<dbReference type="PROSITE" id="PS50058">
    <property type="entry name" value="G_PROTEIN_GAMMA"/>
    <property type="match status" value="1"/>
</dbReference>